<evidence type="ECO:0000259" key="6">
    <source>
        <dbReference type="Pfam" id="PF07980"/>
    </source>
</evidence>
<evidence type="ECO:0000256" key="1">
    <source>
        <dbReference type="ARBA" id="ARBA00004442"/>
    </source>
</evidence>
<dbReference type="InterPro" id="IPR011990">
    <property type="entry name" value="TPR-like_helical_dom_sf"/>
</dbReference>
<evidence type="ECO:0008006" key="10">
    <source>
        <dbReference type="Google" id="ProtNLM"/>
    </source>
</evidence>
<name>A0A7W8YU60_9SPHI</name>
<dbReference type="InterPro" id="IPR033985">
    <property type="entry name" value="SusD-like_N"/>
</dbReference>
<evidence type="ECO:0000256" key="2">
    <source>
        <dbReference type="ARBA" id="ARBA00006275"/>
    </source>
</evidence>
<dbReference type="Pfam" id="PF14322">
    <property type="entry name" value="SusD-like_3"/>
    <property type="match status" value="1"/>
</dbReference>
<feature type="domain" description="RagB/SusD" evidence="6">
    <location>
        <begin position="336"/>
        <end position="455"/>
    </location>
</feature>
<protein>
    <recommendedName>
        <fullName evidence="10">SusD-like starch-binding protein associating with outer membrane</fullName>
    </recommendedName>
</protein>
<comment type="subcellular location">
    <subcellularLocation>
        <location evidence="1">Cell outer membrane</location>
    </subcellularLocation>
</comment>
<dbReference type="PROSITE" id="PS51257">
    <property type="entry name" value="PROKAR_LIPOPROTEIN"/>
    <property type="match status" value="1"/>
</dbReference>
<evidence type="ECO:0000256" key="3">
    <source>
        <dbReference type="ARBA" id="ARBA00022729"/>
    </source>
</evidence>
<evidence type="ECO:0000313" key="9">
    <source>
        <dbReference type="Proteomes" id="UP000537718"/>
    </source>
</evidence>
<evidence type="ECO:0000256" key="4">
    <source>
        <dbReference type="ARBA" id="ARBA00023136"/>
    </source>
</evidence>
<sequence length="456" mass="51028">MKKIIYTMLIGGVLACTSACRKYVEIPPEQVKVLSTAADYQQLLYNSTTIDPAYYYPIFSGDDAGTNETNWQTGLNSTTANVYTWSDKIYGSTEEDIDWQNAYKRIFIYNTIINGVLKSSGTDQEKQLALSSALVHRAFDYFTLVNIYAKQYDVTTAATDPGVPLLLKPEFLGDLTRASVQKVYDQIKADLTAAIPALPDSPDFNFNPSKVSAYAVMARVLLNTREFTEAERFANLSLAIKSTVLDLNTYKVSAATYPTRVNNPEELLMKRTSQFPVAFPISADAESMYDKINDLRYTIYTTAGATLPNPSFIVSRGYNKSRITSDGGYLGPSVPETILIKAECEARANNIAAVLTLLNDFRKKRYNNSAAYVNLTAISSDAALHLVIDERKREFVARGFRWFDQRRLSKDVGFIATVTRVFKGITYTLEPGSNRYTYPIADKYIALNPEILQNPR</sequence>
<dbReference type="RefSeq" id="WP_260319779.1">
    <property type="nucleotide sequence ID" value="NZ_JACHCF010000006.1"/>
</dbReference>
<dbReference type="EMBL" id="JACHCF010000006">
    <property type="protein sequence ID" value="MBB5621867.1"/>
    <property type="molecule type" value="Genomic_DNA"/>
</dbReference>
<dbReference type="GO" id="GO:0009279">
    <property type="term" value="C:cell outer membrane"/>
    <property type="evidence" value="ECO:0007669"/>
    <property type="project" value="UniProtKB-SubCell"/>
</dbReference>
<dbReference type="Pfam" id="PF07980">
    <property type="entry name" value="SusD_RagB"/>
    <property type="match status" value="1"/>
</dbReference>
<reference evidence="8 9" key="1">
    <citation type="submission" date="2020-08" db="EMBL/GenBank/DDBJ databases">
        <title>Genomic Encyclopedia of Type Strains, Phase IV (KMG-V): Genome sequencing to study the core and pangenomes of soil and plant-associated prokaryotes.</title>
        <authorList>
            <person name="Whitman W."/>
        </authorList>
    </citation>
    <scope>NUCLEOTIDE SEQUENCE [LARGE SCALE GENOMIC DNA]</scope>
    <source>
        <strain evidence="8 9">MP7CTX6</strain>
    </source>
</reference>
<dbReference type="Gene3D" id="1.25.40.390">
    <property type="match status" value="1"/>
</dbReference>
<evidence type="ECO:0000259" key="7">
    <source>
        <dbReference type="Pfam" id="PF14322"/>
    </source>
</evidence>
<dbReference type="SUPFAM" id="SSF48452">
    <property type="entry name" value="TPR-like"/>
    <property type="match status" value="1"/>
</dbReference>
<gene>
    <name evidence="8" type="ORF">HDE69_002930</name>
</gene>
<comment type="similarity">
    <text evidence="2">Belongs to the SusD family.</text>
</comment>
<proteinExistence type="inferred from homology"/>
<accession>A0A7W8YU60</accession>
<keyword evidence="5" id="KW-0998">Cell outer membrane</keyword>
<evidence type="ECO:0000313" key="8">
    <source>
        <dbReference type="EMBL" id="MBB5621867.1"/>
    </source>
</evidence>
<dbReference type="InterPro" id="IPR012944">
    <property type="entry name" value="SusD_RagB_dom"/>
</dbReference>
<keyword evidence="4" id="KW-0472">Membrane</keyword>
<keyword evidence="3" id="KW-0732">Signal</keyword>
<dbReference type="AlphaFoldDB" id="A0A7W8YU60"/>
<comment type="caution">
    <text evidence="8">The sequence shown here is derived from an EMBL/GenBank/DDBJ whole genome shotgun (WGS) entry which is preliminary data.</text>
</comment>
<feature type="domain" description="SusD-like N-terminal" evidence="7">
    <location>
        <begin position="57"/>
        <end position="222"/>
    </location>
</feature>
<organism evidence="8 9">
    <name type="scientific">Pedobacter cryoconitis</name>
    <dbReference type="NCBI Taxonomy" id="188932"/>
    <lineage>
        <taxon>Bacteria</taxon>
        <taxon>Pseudomonadati</taxon>
        <taxon>Bacteroidota</taxon>
        <taxon>Sphingobacteriia</taxon>
        <taxon>Sphingobacteriales</taxon>
        <taxon>Sphingobacteriaceae</taxon>
        <taxon>Pedobacter</taxon>
    </lineage>
</organism>
<evidence type="ECO:0000256" key="5">
    <source>
        <dbReference type="ARBA" id="ARBA00023237"/>
    </source>
</evidence>
<dbReference type="Proteomes" id="UP000537718">
    <property type="component" value="Unassembled WGS sequence"/>
</dbReference>